<sequence>MGFIDKIKGAAKYVKDKVVSTFMPQDDDDTPPPAVDTSQYLHVSMPLVPIDNPLLRKVLGRDYQMVTPGMTRNVGNNVMKMAADTLGKNNKERRRLRTKIKRRAAELRTVGIA</sequence>
<proteinExistence type="predicted"/>
<dbReference type="Proteomes" id="UP000223622">
    <property type="component" value="Segment"/>
</dbReference>
<reference evidence="1 2" key="1">
    <citation type="submission" date="2015-11" db="EMBL/GenBank/DDBJ databases">
        <title>Bacteriophages of Xanthomonas arboricola pv. juglandis: Characterization of two phages.</title>
        <authorList>
            <person name="Domotor D."/>
            <person name="Frank T."/>
            <person name="Rakhely G."/>
            <person name="Doffkay Z."/>
            <person name="Schneider G."/>
            <person name="Kovacs T."/>
        </authorList>
    </citation>
    <scope>NUCLEOTIDE SEQUENCE [LARGE SCALE GENOMIC DNA]</scope>
</reference>
<dbReference type="KEGG" id="vg:54975984"/>
<keyword evidence="2" id="KW-1185">Reference proteome</keyword>
<evidence type="ECO:0000313" key="1">
    <source>
        <dbReference type="EMBL" id="AMW36076.1"/>
    </source>
</evidence>
<evidence type="ECO:0000313" key="2">
    <source>
        <dbReference type="Proteomes" id="UP000223622"/>
    </source>
</evidence>
<protein>
    <submittedName>
        <fullName evidence="1">Uncharacterized protein</fullName>
    </submittedName>
</protein>
<name>A0A1I9L289_9CAUD</name>
<organism evidence="1 2">
    <name type="scientific">Xanthomonas phage XAJ24</name>
    <dbReference type="NCBI Taxonomy" id="1775250"/>
    <lineage>
        <taxon>Viruses</taxon>
        <taxon>Duplodnaviria</taxon>
        <taxon>Heunggongvirae</taxon>
        <taxon>Uroviricota</taxon>
        <taxon>Caudoviricetes</taxon>
        <taxon>Autographivirales</taxon>
        <taxon>Autonotataviridae</taxon>
        <taxon>Gujervirinae</taxon>
        <taxon>Pradovirus</taxon>
        <taxon>Pradovirus XAJ24</taxon>
    </lineage>
</organism>
<dbReference type="GeneID" id="54975984"/>
<dbReference type="RefSeq" id="YP_009785917.1">
    <property type="nucleotide sequence ID" value="NC_047762.1"/>
</dbReference>
<accession>A0A1I9L289</accession>
<dbReference type="EMBL" id="KU197013">
    <property type="protein sequence ID" value="AMW36076.1"/>
    <property type="molecule type" value="Genomic_DNA"/>
</dbReference>